<keyword evidence="3" id="KW-1185">Reference proteome</keyword>
<feature type="transmembrane region" description="Helical" evidence="1">
    <location>
        <begin position="213"/>
        <end position="232"/>
    </location>
</feature>
<dbReference type="OrthoDB" id="2475539at2"/>
<proteinExistence type="predicted"/>
<evidence type="ECO:0000313" key="3">
    <source>
        <dbReference type="Proteomes" id="UP000187485"/>
    </source>
</evidence>
<feature type="transmembrane region" description="Helical" evidence="1">
    <location>
        <begin position="365"/>
        <end position="386"/>
    </location>
</feature>
<sequence length="494" mass="54671">MVLWRTLVEIKLRETWNDRIRFNRSGLLIILLELVTLISIFVGMRVFLNDVGHGLKSEGDLVALAALTLPITFGNGYLLAERMLFGFKARVDRLIVRHPQEIIKATVVTAYLANLRPTLQTPTLMALALARIWFPHWQLELWVLYFLITLIGTGLALLVLLVVKRFFLRLSGLLLIVTPFLQIAGLAVALWLGTTLVKGKRVKVWASLNWPELIWWIPILLVAGGVILYMGLKSAALWEKAFLEQEERGTGRLGKKQTEFILKLLSVFRLPAPVQAVILKEWLFLWRNPLTTIRILAWLILSLLPLINSWLGAMVNSLSPLIPTFAIWYFCFGELIATAYQAEGRRVGLLWLAAIAPGQLATGKFLAYLPLTFFAGVTAGLMNGVIGLKGPAALLSIVFSIIGTTVGLALSLVPAGLTMNKVDYAGSSLTDMAMEQVPLTFYSLLSAVMMGGILVTFYFIVSLTPWPEAVLGAVVAGILGVAMTGLFLKRRYSL</sequence>
<name>A0A1L8CYX2_9THEO</name>
<protein>
    <submittedName>
        <fullName evidence="2">Uncharacterized protein</fullName>
    </submittedName>
</protein>
<dbReference type="EMBL" id="BDJK01000095">
    <property type="protein sequence ID" value="GAV24059.1"/>
    <property type="molecule type" value="Genomic_DNA"/>
</dbReference>
<feature type="transmembrane region" description="Helical" evidence="1">
    <location>
        <begin position="119"/>
        <end position="136"/>
    </location>
</feature>
<feature type="transmembrane region" description="Helical" evidence="1">
    <location>
        <begin position="27"/>
        <end position="48"/>
    </location>
</feature>
<organism evidence="2 3">
    <name type="scientific">Carboxydothermus pertinax</name>
    <dbReference type="NCBI Taxonomy" id="870242"/>
    <lineage>
        <taxon>Bacteria</taxon>
        <taxon>Bacillati</taxon>
        <taxon>Bacillota</taxon>
        <taxon>Clostridia</taxon>
        <taxon>Thermoanaerobacterales</taxon>
        <taxon>Thermoanaerobacteraceae</taxon>
        <taxon>Carboxydothermus</taxon>
    </lineage>
</organism>
<keyword evidence="1" id="KW-0472">Membrane</keyword>
<feature type="transmembrane region" description="Helical" evidence="1">
    <location>
        <begin position="439"/>
        <end position="463"/>
    </location>
</feature>
<accession>A0A1L8CYX2</accession>
<dbReference type="Proteomes" id="UP000187485">
    <property type="component" value="Unassembled WGS sequence"/>
</dbReference>
<dbReference type="RefSeq" id="WP_075860434.1">
    <property type="nucleotide sequence ID" value="NZ_BDJK01000095.1"/>
</dbReference>
<gene>
    <name evidence="2" type="ORF">cpu_25690</name>
</gene>
<feature type="transmembrane region" description="Helical" evidence="1">
    <location>
        <begin position="170"/>
        <end position="193"/>
    </location>
</feature>
<feature type="transmembrane region" description="Helical" evidence="1">
    <location>
        <begin position="295"/>
        <end position="315"/>
    </location>
</feature>
<feature type="transmembrane region" description="Helical" evidence="1">
    <location>
        <begin position="321"/>
        <end position="340"/>
    </location>
</feature>
<dbReference type="AlphaFoldDB" id="A0A1L8CYX2"/>
<evidence type="ECO:0000313" key="2">
    <source>
        <dbReference type="EMBL" id="GAV24059.1"/>
    </source>
</evidence>
<reference evidence="3" key="1">
    <citation type="submission" date="2016-12" db="EMBL/GenBank/DDBJ databases">
        <title>Draft Genome Sequences od Carboxydothermus pertinax and islandicus, Hydrogenogenic Carboxydotrophic Bacteria.</title>
        <authorList>
            <person name="Fukuyama Y."/>
            <person name="Ohmae K."/>
            <person name="Yoneda Y."/>
            <person name="Yoshida T."/>
            <person name="Sako Y."/>
        </authorList>
    </citation>
    <scope>NUCLEOTIDE SEQUENCE [LARGE SCALE GENOMIC DNA]</scope>
    <source>
        <strain evidence="3">Ug1</strain>
    </source>
</reference>
<feature type="transmembrane region" description="Helical" evidence="1">
    <location>
        <begin position="469"/>
        <end position="488"/>
    </location>
</feature>
<feature type="transmembrane region" description="Helical" evidence="1">
    <location>
        <begin position="60"/>
        <end position="80"/>
    </location>
</feature>
<dbReference type="STRING" id="870242.cpu_25690"/>
<feature type="transmembrane region" description="Helical" evidence="1">
    <location>
        <begin position="142"/>
        <end position="163"/>
    </location>
</feature>
<feature type="transmembrane region" description="Helical" evidence="1">
    <location>
        <begin position="392"/>
        <end position="418"/>
    </location>
</feature>
<keyword evidence="1" id="KW-1133">Transmembrane helix</keyword>
<comment type="caution">
    <text evidence="2">The sequence shown here is derived from an EMBL/GenBank/DDBJ whole genome shotgun (WGS) entry which is preliminary data.</text>
</comment>
<keyword evidence="1" id="KW-0812">Transmembrane</keyword>
<evidence type="ECO:0000256" key="1">
    <source>
        <dbReference type="SAM" id="Phobius"/>
    </source>
</evidence>